<evidence type="ECO:0000313" key="7">
    <source>
        <dbReference type="EMBL" id="SDI02962.1"/>
    </source>
</evidence>
<dbReference type="GO" id="GO:0000166">
    <property type="term" value="F:nucleotide binding"/>
    <property type="evidence" value="ECO:0007669"/>
    <property type="project" value="UniProtKB-KW"/>
</dbReference>
<dbReference type="InterPro" id="IPR003495">
    <property type="entry name" value="CobW/HypB/UreG_nucleotide-bd"/>
</dbReference>
<dbReference type="OrthoDB" id="9808822at2"/>
<keyword evidence="2" id="KW-0378">Hydrolase</keyword>
<gene>
    <name evidence="7" type="ORF">SAMN05216352_104154</name>
</gene>
<evidence type="ECO:0000256" key="3">
    <source>
        <dbReference type="ARBA" id="ARBA00023186"/>
    </source>
</evidence>
<evidence type="ECO:0000256" key="4">
    <source>
        <dbReference type="ARBA" id="ARBA00034320"/>
    </source>
</evidence>
<dbReference type="Proteomes" id="UP000199017">
    <property type="component" value="Unassembled WGS sequence"/>
</dbReference>
<dbReference type="SUPFAM" id="SSF90002">
    <property type="entry name" value="Hypothetical protein YjiA, C-terminal domain"/>
    <property type="match status" value="1"/>
</dbReference>
<dbReference type="PANTHER" id="PTHR13748:SF62">
    <property type="entry name" value="COBW DOMAIN-CONTAINING PROTEIN"/>
    <property type="match status" value="1"/>
</dbReference>
<dbReference type="PANTHER" id="PTHR13748">
    <property type="entry name" value="COBW-RELATED"/>
    <property type="match status" value="1"/>
</dbReference>
<dbReference type="InterPro" id="IPR051316">
    <property type="entry name" value="Zinc-reg_GTPase_activator"/>
</dbReference>
<evidence type="ECO:0000256" key="5">
    <source>
        <dbReference type="ARBA" id="ARBA00049117"/>
    </source>
</evidence>
<dbReference type="Pfam" id="PF02492">
    <property type="entry name" value="cobW"/>
    <property type="match status" value="1"/>
</dbReference>
<accession>A0A1G8H8J6</accession>
<proteinExistence type="inferred from homology"/>
<organism evidence="7 8">
    <name type="scientific">Alteribacillus bidgolensis</name>
    <dbReference type="NCBI Taxonomy" id="930129"/>
    <lineage>
        <taxon>Bacteria</taxon>
        <taxon>Bacillati</taxon>
        <taxon>Bacillota</taxon>
        <taxon>Bacilli</taxon>
        <taxon>Bacillales</taxon>
        <taxon>Bacillaceae</taxon>
        <taxon>Alteribacillus</taxon>
    </lineage>
</organism>
<evidence type="ECO:0000256" key="1">
    <source>
        <dbReference type="ARBA" id="ARBA00022741"/>
    </source>
</evidence>
<dbReference type="InterPro" id="IPR011629">
    <property type="entry name" value="CobW-like_C"/>
</dbReference>
<name>A0A1G8H8J6_9BACI</name>
<dbReference type="AlphaFoldDB" id="A0A1G8H8J6"/>
<dbReference type="Gene3D" id="3.40.50.300">
    <property type="entry name" value="P-loop containing nucleotide triphosphate hydrolases"/>
    <property type="match status" value="1"/>
</dbReference>
<comment type="catalytic activity">
    <reaction evidence="5">
        <text>GTP + H2O = GDP + phosphate + H(+)</text>
        <dbReference type="Rhea" id="RHEA:19669"/>
        <dbReference type="ChEBI" id="CHEBI:15377"/>
        <dbReference type="ChEBI" id="CHEBI:15378"/>
        <dbReference type="ChEBI" id="CHEBI:37565"/>
        <dbReference type="ChEBI" id="CHEBI:43474"/>
        <dbReference type="ChEBI" id="CHEBI:58189"/>
    </reaction>
    <physiologicalReaction direction="left-to-right" evidence="5">
        <dbReference type="Rhea" id="RHEA:19670"/>
    </physiologicalReaction>
</comment>
<dbReference type="CDD" id="cd03112">
    <property type="entry name" value="CobW-like"/>
    <property type="match status" value="1"/>
</dbReference>
<feature type="domain" description="CobW C-terminal" evidence="6">
    <location>
        <begin position="221"/>
        <end position="307"/>
    </location>
</feature>
<dbReference type="InterPro" id="IPR036627">
    <property type="entry name" value="CobW-likC_sf"/>
</dbReference>
<evidence type="ECO:0000259" key="6">
    <source>
        <dbReference type="SMART" id="SM00833"/>
    </source>
</evidence>
<dbReference type="SMART" id="SM00833">
    <property type="entry name" value="CobW_C"/>
    <property type="match status" value="1"/>
</dbReference>
<dbReference type="GO" id="GO:0016787">
    <property type="term" value="F:hydrolase activity"/>
    <property type="evidence" value="ECO:0007669"/>
    <property type="project" value="UniProtKB-KW"/>
</dbReference>
<dbReference type="GO" id="GO:0005737">
    <property type="term" value="C:cytoplasm"/>
    <property type="evidence" value="ECO:0007669"/>
    <property type="project" value="TreeGrafter"/>
</dbReference>
<reference evidence="7 8" key="1">
    <citation type="submission" date="2016-10" db="EMBL/GenBank/DDBJ databases">
        <authorList>
            <person name="de Groot N.N."/>
        </authorList>
    </citation>
    <scope>NUCLEOTIDE SEQUENCE [LARGE SCALE GENOMIC DNA]</scope>
    <source>
        <strain evidence="8">P4B,CCM 7963,CECT 7998,DSM 25260,IBRC-M 10614,KCTC 13821</strain>
    </source>
</reference>
<dbReference type="Pfam" id="PF07683">
    <property type="entry name" value="CobW_C"/>
    <property type="match status" value="1"/>
</dbReference>
<evidence type="ECO:0000256" key="2">
    <source>
        <dbReference type="ARBA" id="ARBA00022801"/>
    </source>
</evidence>
<sequence>MNNHRTEIYMLSGFLGSGKSTLLRQLLQKEQEIGRNVAVLMNELGEKSIDSAVIPANTPLKELLNGCICCTIQGQLSQQLDHLLKENELDAIYVEVTGAAHPVDVIEACTHPFIADKLNIKAVITLVDAKQWNDKKGSIKVKKLMKEQVKYADIVVLNKIDKVSTSEQKAVNQTLKEINPKASIFHCAYANISLSELFSKTNHSSLPSAERKAHAVEDLHLHSLTLPLPQPVSRLKFSQWIKKIEGNVFRMKGFVIFTSGPEMFLFNYSHGGLTFEKYQQDRDIDPLLVIIGEDLDENKIKGGLQKL</sequence>
<protein>
    <submittedName>
        <fullName evidence="7">GTPase, G3E family</fullName>
    </submittedName>
</protein>
<evidence type="ECO:0000313" key="8">
    <source>
        <dbReference type="Proteomes" id="UP000199017"/>
    </source>
</evidence>
<dbReference type="RefSeq" id="WP_091583647.1">
    <property type="nucleotide sequence ID" value="NZ_FNDU01000004.1"/>
</dbReference>
<dbReference type="SUPFAM" id="SSF52540">
    <property type="entry name" value="P-loop containing nucleoside triphosphate hydrolases"/>
    <property type="match status" value="1"/>
</dbReference>
<keyword evidence="1" id="KW-0547">Nucleotide-binding</keyword>
<keyword evidence="8" id="KW-1185">Reference proteome</keyword>
<dbReference type="EMBL" id="FNDU01000004">
    <property type="protein sequence ID" value="SDI02962.1"/>
    <property type="molecule type" value="Genomic_DNA"/>
</dbReference>
<dbReference type="Gene3D" id="3.30.1220.10">
    <property type="entry name" value="CobW-like, C-terminal domain"/>
    <property type="match status" value="1"/>
</dbReference>
<keyword evidence="3" id="KW-0143">Chaperone</keyword>
<dbReference type="InterPro" id="IPR027417">
    <property type="entry name" value="P-loop_NTPase"/>
</dbReference>
<comment type="similarity">
    <text evidence="4">Belongs to the SIMIBI class G3E GTPase family. ZNG1 subfamily.</text>
</comment>
<dbReference type="STRING" id="930129.SAMN05216352_104154"/>